<gene>
    <name evidence="5" type="ORF">BU16DRAFT_452958</name>
</gene>
<sequence>MSAPPTSSAKPVERVNLACLQCRARHVKCDSSQPICNRCRRDGKACDYAKSRRGGLDKAALAQRRLALLHQQQEQSVTPNQTPKSCTSSSSGGKSDQLERSDAPSLGLYDSISIGSTEITFAVDSDRLVQLYFEYFHAGHPFLLPQQFFTQRLQSGAQDMKILEAVVQYVGSRYAPWATSEVYRRKAESALAASEHEATPFRVQALLLFSITNHYCSEWGMGSTILETAISLALALGMNTHEFSGQYGEGSPVLEESWRRTFWSLYVTEQHYAVVKRIISFTLRDLPGVSVGLPCEEIEYESGVIPQPKTLADYDIRELDEVEVVFSSFTYLIDGLRIVSELMRNFGDFKASWEETTVYTDARLSAWSSLLPACKKESILPDGSVDEVMFFAHLTILILTVQIHRPASSLAWSTEEWQTAFIPRPPMGMVQIKPERRNVNTAKVLRALEKQTQLLTLPSPLILHAPFTMCIVAGFAAAHVASCTLFPDDRRLAVGRDRLRLCIGAIRACADIWPLNRHMLRDAQNIAKGTLSPPTIMSHQTARAPLEFEVPEVTKQTNELDFDFSVGPMSEVDIFSALEVPGMPQDWSALLDPSSLPTV</sequence>
<proteinExistence type="predicted"/>
<dbReference type="Proteomes" id="UP000799750">
    <property type="component" value="Unassembled WGS sequence"/>
</dbReference>
<evidence type="ECO:0000256" key="3">
    <source>
        <dbReference type="SAM" id="MobiDB-lite"/>
    </source>
</evidence>
<dbReference type="CDD" id="cd12148">
    <property type="entry name" value="fungal_TF_MHR"/>
    <property type="match status" value="1"/>
</dbReference>
<feature type="region of interest" description="Disordered" evidence="3">
    <location>
        <begin position="72"/>
        <end position="102"/>
    </location>
</feature>
<feature type="compositionally biased region" description="Low complexity" evidence="3">
    <location>
        <begin position="84"/>
        <end position="95"/>
    </location>
</feature>
<evidence type="ECO:0000256" key="2">
    <source>
        <dbReference type="ARBA" id="ARBA00023242"/>
    </source>
</evidence>
<evidence type="ECO:0000313" key="5">
    <source>
        <dbReference type="EMBL" id="KAF2500151.1"/>
    </source>
</evidence>
<reference evidence="5" key="1">
    <citation type="journal article" date="2020" name="Stud. Mycol.">
        <title>101 Dothideomycetes genomes: a test case for predicting lifestyles and emergence of pathogens.</title>
        <authorList>
            <person name="Haridas S."/>
            <person name="Albert R."/>
            <person name="Binder M."/>
            <person name="Bloem J."/>
            <person name="Labutti K."/>
            <person name="Salamov A."/>
            <person name="Andreopoulos B."/>
            <person name="Baker S."/>
            <person name="Barry K."/>
            <person name="Bills G."/>
            <person name="Bluhm B."/>
            <person name="Cannon C."/>
            <person name="Castanera R."/>
            <person name="Culley D."/>
            <person name="Daum C."/>
            <person name="Ezra D."/>
            <person name="Gonzalez J."/>
            <person name="Henrissat B."/>
            <person name="Kuo A."/>
            <person name="Liang C."/>
            <person name="Lipzen A."/>
            <person name="Lutzoni F."/>
            <person name="Magnuson J."/>
            <person name="Mondo S."/>
            <person name="Nolan M."/>
            <person name="Ohm R."/>
            <person name="Pangilinan J."/>
            <person name="Park H.-J."/>
            <person name="Ramirez L."/>
            <person name="Alfaro M."/>
            <person name="Sun H."/>
            <person name="Tritt A."/>
            <person name="Yoshinaga Y."/>
            <person name="Zwiers L.-H."/>
            <person name="Turgeon B."/>
            <person name="Goodwin S."/>
            <person name="Spatafora J."/>
            <person name="Crous P."/>
            <person name="Grigoriev I."/>
        </authorList>
    </citation>
    <scope>NUCLEOTIDE SEQUENCE</scope>
    <source>
        <strain evidence="5">CBS 269.34</strain>
    </source>
</reference>
<dbReference type="PANTHER" id="PTHR47431:SF4">
    <property type="entry name" value="ZN(II)2CYS6 TRANSCRIPTION FACTOR (EUROFUNG)"/>
    <property type="match status" value="1"/>
</dbReference>
<dbReference type="OrthoDB" id="10067394at2759"/>
<organism evidence="5 6">
    <name type="scientific">Lophium mytilinum</name>
    <dbReference type="NCBI Taxonomy" id="390894"/>
    <lineage>
        <taxon>Eukaryota</taxon>
        <taxon>Fungi</taxon>
        <taxon>Dikarya</taxon>
        <taxon>Ascomycota</taxon>
        <taxon>Pezizomycotina</taxon>
        <taxon>Dothideomycetes</taxon>
        <taxon>Pleosporomycetidae</taxon>
        <taxon>Mytilinidiales</taxon>
        <taxon>Mytilinidiaceae</taxon>
        <taxon>Lophium</taxon>
    </lineage>
</organism>
<dbReference type="InterPro" id="IPR001138">
    <property type="entry name" value="Zn2Cys6_DnaBD"/>
</dbReference>
<evidence type="ECO:0000313" key="6">
    <source>
        <dbReference type="Proteomes" id="UP000799750"/>
    </source>
</evidence>
<dbReference type="InterPro" id="IPR036864">
    <property type="entry name" value="Zn2-C6_fun-type_DNA-bd_sf"/>
</dbReference>
<dbReference type="GO" id="GO:0008270">
    <property type="term" value="F:zinc ion binding"/>
    <property type="evidence" value="ECO:0007669"/>
    <property type="project" value="InterPro"/>
</dbReference>
<protein>
    <recommendedName>
        <fullName evidence="4">Zn(2)-C6 fungal-type domain-containing protein</fullName>
    </recommendedName>
</protein>
<accession>A0A6A6R6G7</accession>
<dbReference type="EMBL" id="MU004183">
    <property type="protein sequence ID" value="KAF2500151.1"/>
    <property type="molecule type" value="Genomic_DNA"/>
</dbReference>
<keyword evidence="6" id="KW-1185">Reference proteome</keyword>
<name>A0A6A6R6G7_9PEZI</name>
<dbReference type="GO" id="GO:0006351">
    <property type="term" value="P:DNA-templated transcription"/>
    <property type="evidence" value="ECO:0007669"/>
    <property type="project" value="InterPro"/>
</dbReference>
<feature type="domain" description="Zn(2)-C6 fungal-type" evidence="4">
    <location>
        <begin position="18"/>
        <end position="48"/>
    </location>
</feature>
<dbReference type="PANTHER" id="PTHR47431">
    <property type="entry name" value="ZN(II)2CYS6 TRANSCRIPTION FACTOR (EUROFUNG)-RELATED"/>
    <property type="match status" value="1"/>
</dbReference>
<keyword evidence="1" id="KW-0479">Metal-binding</keyword>
<evidence type="ECO:0000256" key="1">
    <source>
        <dbReference type="ARBA" id="ARBA00022723"/>
    </source>
</evidence>
<dbReference type="Gene3D" id="4.10.240.10">
    <property type="entry name" value="Zn(2)-C6 fungal-type DNA-binding domain"/>
    <property type="match status" value="1"/>
</dbReference>
<keyword evidence="2" id="KW-0539">Nucleus</keyword>
<dbReference type="InterPro" id="IPR007219">
    <property type="entry name" value="XnlR_reg_dom"/>
</dbReference>
<dbReference type="CDD" id="cd00067">
    <property type="entry name" value="GAL4"/>
    <property type="match status" value="1"/>
</dbReference>
<dbReference type="GO" id="GO:0003677">
    <property type="term" value="F:DNA binding"/>
    <property type="evidence" value="ECO:0007669"/>
    <property type="project" value="InterPro"/>
</dbReference>
<dbReference type="PROSITE" id="PS00463">
    <property type="entry name" value="ZN2_CY6_FUNGAL_1"/>
    <property type="match status" value="1"/>
</dbReference>
<feature type="compositionally biased region" description="Polar residues" evidence="3">
    <location>
        <begin position="74"/>
        <end position="83"/>
    </location>
</feature>
<dbReference type="Pfam" id="PF04082">
    <property type="entry name" value="Fungal_trans"/>
    <property type="match status" value="1"/>
</dbReference>
<dbReference type="SMART" id="SM00066">
    <property type="entry name" value="GAL4"/>
    <property type="match status" value="1"/>
</dbReference>
<dbReference type="GO" id="GO:0000981">
    <property type="term" value="F:DNA-binding transcription factor activity, RNA polymerase II-specific"/>
    <property type="evidence" value="ECO:0007669"/>
    <property type="project" value="InterPro"/>
</dbReference>
<dbReference type="AlphaFoldDB" id="A0A6A6R6G7"/>
<dbReference type="SUPFAM" id="SSF57701">
    <property type="entry name" value="Zn2/Cys6 DNA-binding domain"/>
    <property type="match status" value="1"/>
</dbReference>
<evidence type="ECO:0000259" key="4">
    <source>
        <dbReference type="PROSITE" id="PS50048"/>
    </source>
</evidence>
<dbReference type="Pfam" id="PF00172">
    <property type="entry name" value="Zn_clus"/>
    <property type="match status" value="1"/>
</dbReference>
<dbReference type="PROSITE" id="PS50048">
    <property type="entry name" value="ZN2_CY6_FUNGAL_2"/>
    <property type="match status" value="1"/>
</dbReference>